<gene>
    <name evidence="4" type="ORF">VV01_03640</name>
</gene>
<dbReference type="InterPro" id="IPR036291">
    <property type="entry name" value="NAD(P)-bd_dom_sf"/>
</dbReference>
<dbReference type="AlphaFoldDB" id="A0A0L6CF22"/>
<sequence length="240" mass="25259">MTDSAARPVVLVTGATRGIGKAVCDALAPDHELIVGGRDRAAVEQVCAAYEHARPFVVDLADEQSTTDAVAALALDRLDGVVHSAGMLGNGALTEVSRADWRATFELNVFAVADLTRLLLPSLQAAQGTVVVINSGSGLNAHGPGGIYSASKFAVRAFTDSLREEVRADGVRVSSVHPGRVSTDMQRELNAFEGRDYDEASYLRPESVATAVRSVLTATPDATYETISIRPGPAATNRRA</sequence>
<accession>A0A0L6CF22</accession>
<evidence type="ECO:0000256" key="3">
    <source>
        <dbReference type="RuleBase" id="RU000363"/>
    </source>
</evidence>
<dbReference type="InterPro" id="IPR020904">
    <property type="entry name" value="Sc_DH/Rdtase_CS"/>
</dbReference>
<dbReference type="GO" id="GO:0016491">
    <property type="term" value="F:oxidoreductase activity"/>
    <property type="evidence" value="ECO:0007669"/>
    <property type="project" value="UniProtKB-KW"/>
</dbReference>
<evidence type="ECO:0000256" key="2">
    <source>
        <dbReference type="ARBA" id="ARBA00023002"/>
    </source>
</evidence>
<dbReference type="GO" id="GO:0016020">
    <property type="term" value="C:membrane"/>
    <property type="evidence" value="ECO:0007669"/>
    <property type="project" value="TreeGrafter"/>
</dbReference>
<dbReference type="STRING" id="1631356.VV01_03640"/>
<dbReference type="SUPFAM" id="SSF51735">
    <property type="entry name" value="NAD(P)-binding Rossmann-fold domains"/>
    <property type="match status" value="1"/>
</dbReference>
<dbReference type="PRINTS" id="PR00081">
    <property type="entry name" value="GDHRDH"/>
</dbReference>
<dbReference type="NCBIfam" id="NF006073">
    <property type="entry name" value="PRK08219.1"/>
    <property type="match status" value="1"/>
</dbReference>
<dbReference type="Gene3D" id="3.40.50.720">
    <property type="entry name" value="NAD(P)-binding Rossmann-like Domain"/>
    <property type="match status" value="1"/>
</dbReference>
<dbReference type="OrthoDB" id="158573at2"/>
<protein>
    <submittedName>
        <fullName evidence="4">Short-chain dehydrogenase</fullName>
    </submittedName>
</protein>
<comment type="similarity">
    <text evidence="1 3">Belongs to the short-chain dehydrogenases/reductases (SDR) family.</text>
</comment>
<dbReference type="PANTHER" id="PTHR44196:SF1">
    <property type="entry name" value="DEHYDROGENASE_REDUCTASE SDR FAMILY MEMBER 7B"/>
    <property type="match status" value="1"/>
</dbReference>
<evidence type="ECO:0000313" key="4">
    <source>
        <dbReference type="EMBL" id="KNX36446.1"/>
    </source>
</evidence>
<dbReference type="Proteomes" id="UP000037397">
    <property type="component" value="Unassembled WGS sequence"/>
</dbReference>
<dbReference type="RefSeq" id="WP_050668700.1">
    <property type="nucleotide sequence ID" value="NZ_LAIR01000002.1"/>
</dbReference>
<dbReference type="PRINTS" id="PR00080">
    <property type="entry name" value="SDRFAMILY"/>
</dbReference>
<dbReference type="InterPro" id="IPR002347">
    <property type="entry name" value="SDR_fam"/>
</dbReference>
<dbReference type="PATRIC" id="fig|1631356.3.peg.659"/>
<evidence type="ECO:0000313" key="5">
    <source>
        <dbReference type="Proteomes" id="UP000037397"/>
    </source>
</evidence>
<organism evidence="4 5">
    <name type="scientific">Luteipulveratus halotolerans</name>
    <dbReference type="NCBI Taxonomy" id="1631356"/>
    <lineage>
        <taxon>Bacteria</taxon>
        <taxon>Bacillati</taxon>
        <taxon>Actinomycetota</taxon>
        <taxon>Actinomycetes</taxon>
        <taxon>Micrococcales</taxon>
        <taxon>Dermacoccaceae</taxon>
        <taxon>Luteipulveratus</taxon>
    </lineage>
</organism>
<keyword evidence="5" id="KW-1185">Reference proteome</keyword>
<proteinExistence type="inferred from homology"/>
<dbReference type="Pfam" id="PF00106">
    <property type="entry name" value="adh_short"/>
    <property type="match status" value="1"/>
</dbReference>
<dbReference type="PROSITE" id="PS00061">
    <property type="entry name" value="ADH_SHORT"/>
    <property type="match status" value="1"/>
</dbReference>
<reference evidence="5" key="1">
    <citation type="submission" date="2015-03" db="EMBL/GenBank/DDBJ databases">
        <title>Luteipulveratus halotolerans sp. nov., a novel actinobacterium (Dermacoccaceae) from Sarawak, Malaysia.</title>
        <authorList>
            <person name="Juboi H."/>
            <person name="Basik A."/>
            <person name="Shamsul S.S."/>
            <person name="Arnold P."/>
            <person name="Schmitt E.K."/>
            <person name="Sanglier J.-J."/>
            <person name="Yeo T."/>
        </authorList>
    </citation>
    <scope>NUCLEOTIDE SEQUENCE [LARGE SCALE GENOMIC DNA]</scope>
    <source>
        <strain evidence="5">C296001</strain>
    </source>
</reference>
<keyword evidence="2" id="KW-0560">Oxidoreductase</keyword>
<dbReference type="EMBL" id="LAIR01000002">
    <property type="protein sequence ID" value="KNX36446.1"/>
    <property type="molecule type" value="Genomic_DNA"/>
</dbReference>
<evidence type="ECO:0000256" key="1">
    <source>
        <dbReference type="ARBA" id="ARBA00006484"/>
    </source>
</evidence>
<name>A0A0L6CF22_9MICO</name>
<dbReference type="PANTHER" id="PTHR44196">
    <property type="entry name" value="DEHYDROGENASE/REDUCTASE SDR FAMILY MEMBER 7B"/>
    <property type="match status" value="1"/>
</dbReference>
<comment type="caution">
    <text evidence="4">The sequence shown here is derived from an EMBL/GenBank/DDBJ whole genome shotgun (WGS) entry which is preliminary data.</text>
</comment>